<keyword evidence="6" id="KW-1185">Reference proteome</keyword>
<dbReference type="PANTHER" id="PTHR43825:SF1">
    <property type="entry name" value="TRANSKETOLASE-LIKE PYRIMIDINE-BINDING DOMAIN-CONTAINING PROTEIN"/>
    <property type="match status" value="1"/>
</dbReference>
<keyword evidence="3" id="KW-0786">Thiamine pyrophosphate</keyword>
<dbReference type="Proteomes" id="UP000002318">
    <property type="component" value="Chromosome"/>
</dbReference>
<comment type="cofactor">
    <cofactor evidence="1">
        <name>thiamine diphosphate</name>
        <dbReference type="ChEBI" id="CHEBI:58937"/>
    </cofactor>
</comment>
<dbReference type="Gene3D" id="3.40.50.970">
    <property type="match status" value="1"/>
</dbReference>
<dbReference type="Gene3D" id="3.40.50.920">
    <property type="match status" value="1"/>
</dbReference>
<dbReference type="InterPro" id="IPR029061">
    <property type="entry name" value="THDP-binding"/>
</dbReference>
<dbReference type="InterPro" id="IPR005475">
    <property type="entry name" value="Transketolase-like_Pyr-bd"/>
</dbReference>
<dbReference type="OrthoDB" id="9803371at2"/>
<dbReference type="Pfam" id="PF02779">
    <property type="entry name" value="Transket_pyr"/>
    <property type="match status" value="1"/>
</dbReference>
<dbReference type="SUPFAM" id="SSF52922">
    <property type="entry name" value="TK C-terminal domain-like"/>
    <property type="match status" value="1"/>
</dbReference>
<evidence type="ECO:0000256" key="2">
    <source>
        <dbReference type="ARBA" id="ARBA00007131"/>
    </source>
</evidence>
<dbReference type="STRING" id="573413.Spirs_2991"/>
<dbReference type="Pfam" id="PF02780">
    <property type="entry name" value="Transketolase_C"/>
    <property type="match status" value="1"/>
</dbReference>
<dbReference type="EMBL" id="CP002116">
    <property type="protein sequence ID" value="ADK82093.1"/>
    <property type="molecule type" value="Genomic_DNA"/>
</dbReference>
<evidence type="ECO:0000313" key="6">
    <source>
        <dbReference type="Proteomes" id="UP000002318"/>
    </source>
</evidence>
<feature type="domain" description="Transketolase-like pyrimidine-binding" evidence="4">
    <location>
        <begin position="8"/>
        <end position="174"/>
    </location>
</feature>
<dbReference type="InterPro" id="IPR051157">
    <property type="entry name" value="PDH/Transketolase"/>
</dbReference>
<dbReference type="InterPro" id="IPR009014">
    <property type="entry name" value="Transketo_C/PFOR_II"/>
</dbReference>
<sequence length="319" mass="34239">MKPFDEYKDMRAVYADTLVELAAEDPNILVLEADLMAASGTKAFRDAYPDRLLNAGIAEANMVGVASGLSSMGFIPFANTFASFAGRRDFDQFFLSANYAGQNVKLVGSDPGITAQFNGGTHMPFEDIVLMRAVPGLVLVEPSDAVSMHAITRLLAEHKGSTYMRLQRKGAVTRYKADQKFELGKGIVLSEGDDAAIFASGMVMVNEAVEAAKLLKEKGISAAVIDIHTIKPLDADLVLEMAEHTGAIVTAENGQRSGGLGAAVAELIGENIPTPVVRVGVKDLFGEVGTLDYLKKRFELTAEDIVSAVERALFLKKKH</sequence>
<dbReference type="InterPro" id="IPR033248">
    <property type="entry name" value="Transketolase_C"/>
</dbReference>
<comment type="similarity">
    <text evidence="2">Belongs to the transketolase family.</text>
</comment>
<accession>E1R3X2</accession>
<dbReference type="eggNOG" id="COG3958">
    <property type="taxonomic scope" value="Bacteria"/>
</dbReference>
<dbReference type="CDD" id="cd07033">
    <property type="entry name" value="TPP_PYR_DXS_TK_like"/>
    <property type="match status" value="1"/>
</dbReference>
<dbReference type="PANTHER" id="PTHR43825">
    <property type="entry name" value="PYRUVATE DEHYDROGENASE E1 COMPONENT"/>
    <property type="match status" value="1"/>
</dbReference>
<name>E1R3X2_SEDSS</name>
<dbReference type="RefSeq" id="WP_013255552.1">
    <property type="nucleotide sequence ID" value="NC_014364.1"/>
</dbReference>
<evidence type="ECO:0000256" key="3">
    <source>
        <dbReference type="ARBA" id="ARBA00023052"/>
    </source>
</evidence>
<proteinExistence type="inferred from homology"/>
<dbReference type="FunFam" id="3.40.50.970:FF:000129">
    <property type="entry name" value="Transketolase"/>
    <property type="match status" value="1"/>
</dbReference>
<dbReference type="SMART" id="SM00861">
    <property type="entry name" value="Transket_pyr"/>
    <property type="match status" value="1"/>
</dbReference>
<evidence type="ECO:0000313" key="5">
    <source>
        <dbReference type="EMBL" id="ADK82093.1"/>
    </source>
</evidence>
<dbReference type="KEGG" id="ssm:Spirs_2991"/>
<evidence type="ECO:0000259" key="4">
    <source>
        <dbReference type="SMART" id="SM00861"/>
    </source>
</evidence>
<evidence type="ECO:0000256" key="1">
    <source>
        <dbReference type="ARBA" id="ARBA00001964"/>
    </source>
</evidence>
<reference evidence="5 6" key="1">
    <citation type="journal article" date="2010" name="Stand. Genomic Sci.">
        <title>Complete genome sequence of Spirochaeta smaragdinae type strain (SEBR 4228).</title>
        <authorList>
            <person name="Mavromatis K."/>
            <person name="Yasawong M."/>
            <person name="Chertkov O."/>
            <person name="Lapidus A."/>
            <person name="Lucas S."/>
            <person name="Nolan M."/>
            <person name="Del Rio T.G."/>
            <person name="Tice H."/>
            <person name="Cheng J.F."/>
            <person name="Pitluck S."/>
            <person name="Liolios K."/>
            <person name="Ivanova N."/>
            <person name="Tapia R."/>
            <person name="Han C."/>
            <person name="Bruce D."/>
            <person name="Goodwin L."/>
            <person name="Pati A."/>
            <person name="Chen A."/>
            <person name="Palaniappan K."/>
            <person name="Land M."/>
            <person name="Hauser L."/>
            <person name="Chang Y.J."/>
            <person name="Jeffries C.D."/>
            <person name="Detter J.C."/>
            <person name="Rohde M."/>
            <person name="Brambilla E."/>
            <person name="Spring S."/>
            <person name="Goker M."/>
            <person name="Sikorski J."/>
            <person name="Woyke T."/>
            <person name="Bristow J."/>
            <person name="Eisen J.A."/>
            <person name="Markowitz V."/>
            <person name="Hugenholtz P."/>
            <person name="Klenk H.P."/>
            <person name="Kyrpides N.C."/>
        </authorList>
    </citation>
    <scope>NUCLEOTIDE SEQUENCE [LARGE SCALE GENOMIC DNA]</scope>
    <source>
        <strain evidence="6">DSM 11293 / JCM 15392 / SEBR 4228</strain>
    </source>
</reference>
<protein>
    <submittedName>
        <fullName evidence="5">Transketolase domain protein</fullName>
    </submittedName>
</protein>
<gene>
    <name evidence="5" type="ordered locus">Spirs_2991</name>
</gene>
<dbReference type="HOGENOM" id="CLU_009227_1_1_12"/>
<dbReference type="AlphaFoldDB" id="E1R3X2"/>
<organism evidence="5 6">
    <name type="scientific">Sediminispirochaeta smaragdinae (strain DSM 11293 / JCM 15392 / SEBR 4228)</name>
    <name type="common">Spirochaeta smaragdinae</name>
    <dbReference type="NCBI Taxonomy" id="573413"/>
    <lineage>
        <taxon>Bacteria</taxon>
        <taxon>Pseudomonadati</taxon>
        <taxon>Spirochaetota</taxon>
        <taxon>Spirochaetia</taxon>
        <taxon>Spirochaetales</taxon>
        <taxon>Spirochaetaceae</taxon>
        <taxon>Sediminispirochaeta</taxon>
    </lineage>
</organism>
<dbReference type="SUPFAM" id="SSF52518">
    <property type="entry name" value="Thiamin diphosphate-binding fold (THDP-binding)"/>
    <property type="match status" value="1"/>
</dbReference>